<protein>
    <submittedName>
        <fullName evidence="6">Sugar-binding transcriptional regulator</fullName>
    </submittedName>
</protein>
<dbReference type="PANTHER" id="PTHR34294:SF1">
    <property type="entry name" value="TRANSCRIPTIONAL REGULATOR LSRR"/>
    <property type="match status" value="1"/>
</dbReference>
<evidence type="ECO:0000256" key="3">
    <source>
        <dbReference type="ARBA" id="ARBA00023125"/>
    </source>
</evidence>
<evidence type="ECO:0000256" key="2">
    <source>
        <dbReference type="ARBA" id="ARBA00023015"/>
    </source>
</evidence>
<accession>A0A411YDN1</accession>
<evidence type="ECO:0000256" key="1">
    <source>
        <dbReference type="ARBA" id="ARBA00010466"/>
    </source>
</evidence>
<organism evidence="6 7">
    <name type="scientific">Egibacter rhizosphaerae</name>
    <dbReference type="NCBI Taxonomy" id="1670831"/>
    <lineage>
        <taxon>Bacteria</taxon>
        <taxon>Bacillati</taxon>
        <taxon>Actinomycetota</taxon>
        <taxon>Nitriliruptoria</taxon>
        <taxon>Egibacterales</taxon>
        <taxon>Egibacteraceae</taxon>
        <taxon>Egibacter</taxon>
    </lineage>
</organism>
<name>A0A411YDN1_9ACTN</name>
<keyword evidence="3" id="KW-0238">DNA-binding</keyword>
<comment type="similarity">
    <text evidence="1">Belongs to the SorC transcriptional regulatory family.</text>
</comment>
<dbReference type="Proteomes" id="UP000291469">
    <property type="component" value="Chromosome"/>
</dbReference>
<dbReference type="InterPro" id="IPR036388">
    <property type="entry name" value="WH-like_DNA-bd_sf"/>
</dbReference>
<dbReference type="InterPro" id="IPR007324">
    <property type="entry name" value="Sugar-bd_dom_put"/>
</dbReference>
<keyword evidence="4" id="KW-0804">Transcription</keyword>
<dbReference type="KEGG" id="erz:ER308_06705"/>
<dbReference type="Gene3D" id="1.10.10.10">
    <property type="entry name" value="Winged helix-like DNA-binding domain superfamily/Winged helix DNA-binding domain"/>
    <property type="match status" value="1"/>
</dbReference>
<dbReference type="EMBL" id="CP036402">
    <property type="protein sequence ID" value="QBI19262.1"/>
    <property type="molecule type" value="Genomic_DNA"/>
</dbReference>
<dbReference type="InterPro" id="IPR051054">
    <property type="entry name" value="SorC_transcr_regulators"/>
</dbReference>
<dbReference type="SUPFAM" id="SSF88659">
    <property type="entry name" value="Sigma3 and sigma4 domains of RNA polymerase sigma factors"/>
    <property type="match status" value="1"/>
</dbReference>
<sequence length="347" mass="37452">MDAALTLPVRTSNTSSNPLGLVTLVRIGSMAVRRTDEQLAEAARLYYLDGLNQGEIAEALETTRSNVSRMLASARDQGIVRFHVSHPLGRQHVLEERLVETFGLREALVLSADAGGDVLARTGDLAARWLAERIVDGQTLAVSWGRTLKAMAQHVHVDRAREVRVVQIGGDLQLDPRLSGHDLVRDLAARLGGGYSYLHAPALLDSPQMVADLRANTNISRELDKARSADLAIVGIGGFGEGFSAQIVESAHLTAAERAELESREPAGDIAARFFDDEGKPFDSPLRDRVLALEFDELRQIPLVVGVAAGNEKARGVWGALRGRLIDVLVCDQSAAAAALRLQNEVP</sequence>
<dbReference type="Gene3D" id="3.40.50.1360">
    <property type="match status" value="1"/>
</dbReference>
<evidence type="ECO:0000313" key="6">
    <source>
        <dbReference type="EMBL" id="QBI19262.1"/>
    </source>
</evidence>
<evidence type="ECO:0000259" key="5">
    <source>
        <dbReference type="Pfam" id="PF04198"/>
    </source>
</evidence>
<dbReference type="PANTHER" id="PTHR34294">
    <property type="entry name" value="TRANSCRIPTIONAL REGULATOR-RELATED"/>
    <property type="match status" value="1"/>
</dbReference>
<dbReference type="SUPFAM" id="SSF100950">
    <property type="entry name" value="NagB/RpiA/CoA transferase-like"/>
    <property type="match status" value="1"/>
</dbReference>
<feature type="domain" description="Sugar-binding" evidence="5">
    <location>
        <begin position="92"/>
        <end position="340"/>
    </location>
</feature>
<gene>
    <name evidence="6" type="ORF">ER308_06705</name>
</gene>
<dbReference type="AlphaFoldDB" id="A0A411YDN1"/>
<keyword evidence="2" id="KW-0805">Transcription regulation</keyword>
<dbReference type="GO" id="GO:0003677">
    <property type="term" value="F:DNA binding"/>
    <property type="evidence" value="ECO:0007669"/>
    <property type="project" value="UniProtKB-KW"/>
</dbReference>
<evidence type="ECO:0000256" key="4">
    <source>
        <dbReference type="ARBA" id="ARBA00023163"/>
    </source>
</evidence>
<dbReference type="Pfam" id="PF04198">
    <property type="entry name" value="Sugar-bind"/>
    <property type="match status" value="1"/>
</dbReference>
<keyword evidence="7" id="KW-1185">Reference proteome</keyword>
<dbReference type="OrthoDB" id="186585at2"/>
<dbReference type="RefSeq" id="WP_131154259.1">
    <property type="nucleotide sequence ID" value="NZ_CP036402.1"/>
</dbReference>
<reference evidence="6 7" key="1">
    <citation type="submission" date="2019-01" db="EMBL/GenBank/DDBJ databases">
        <title>Egibacter rhizosphaerae EGI 80759T.</title>
        <authorList>
            <person name="Chen D.-D."/>
            <person name="Tian Y."/>
            <person name="Jiao J.-Y."/>
            <person name="Zhang X.-T."/>
            <person name="Zhang Y.-G."/>
            <person name="Zhang Y."/>
            <person name="Xiao M."/>
            <person name="Shu W.-S."/>
            <person name="Li W.-J."/>
        </authorList>
    </citation>
    <scope>NUCLEOTIDE SEQUENCE [LARGE SCALE GENOMIC DNA]</scope>
    <source>
        <strain evidence="6 7">EGI 80759</strain>
    </source>
</reference>
<dbReference type="InterPro" id="IPR037171">
    <property type="entry name" value="NagB/RpiA_transferase-like"/>
</dbReference>
<dbReference type="InterPro" id="IPR013324">
    <property type="entry name" value="RNA_pol_sigma_r3/r4-like"/>
</dbReference>
<evidence type="ECO:0000313" key="7">
    <source>
        <dbReference type="Proteomes" id="UP000291469"/>
    </source>
</evidence>
<proteinExistence type="inferred from homology"/>
<dbReference type="GO" id="GO:0030246">
    <property type="term" value="F:carbohydrate binding"/>
    <property type="evidence" value="ECO:0007669"/>
    <property type="project" value="InterPro"/>
</dbReference>